<keyword evidence="2" id="KW-1185">Reference proteome</keyword>
<comment type="caution">
    <text evidence="1">The sequence shown here is derived from an EMBL/GenBank/DDBJ whole genome shotgun (WGS) entry which is preliminary data.</text>
</comment>
<dbReference type="EMBL" id="JMQN01000063">
    <property type="protein sequence ID" value="KEA61725.1"/>
    <property type="molecule type" value="Genomic_DNA"/>
</dbReference>
<dbReference type="Proteomes" id="UP000028252">
    <property type="component" value="Unassembled WGS sequence"/>
</dbReference>
<accession>A0A081FT70</accession>
<reference evidence="1 2" key="1">
    <citation type="submission" date="2014-04" db="EMBL/GenBank/DDBJ databases">
        <title>Marinobacterium kochiensis sp. nov., isolated from sediment sample collected from Kochi backwaters in Kerala, India.</title>
        <authorList>
            <person name="Singh A."/>
            <person name="Pinnaka A.K."/>
        </authorList>
    </citation>
    <scope>NUCLEOTIDE SEQUENCE [LARGE SCALE GENOMIC DNA]</scope>
    <source>
        <strain evidence="1 2">AK27</strain>
    </source>
</reference>
<proteinExistence type="predicted"/>
<organism evidence="1 2">
    <name type="scientific">Marinobacterium lacunae</name>
    <dbReference type="NCBI Taxonomy" id="1232683"/>
    <lineage>
        <taxon>Bacteria</taxon>
        <taxon>Pseudomonadati</taxon>
        <taxon>Pseudomonadota</taxon>
        <taxon>Gammaproteobacteria</taxon>
        <taxon>Oceanospirillales</taxon>
        <taxon>Oceanospirillaceae</taxon>
        <taxon>Marinobacterium</taxon>
    </lineage>
</organism>
<protein>
    <recommendedName>
        <fullName evidence="3">PilZ domain-containing protein</fullName>
    </recommendedName>
</protein>
<evidence type="ECO:0000313" key="2">
    <source>
        <dbReference type="Proteomes" id="UP000028252"/>
    </source>
</evidence>
<evidence type="ECO:0008006" key="3">
    <source>
        <dbReference type="Google" id="ProtNLM"/>
    </source>
</evidence>
<dbReference type="eggNOG" id="ENOG5032Z7Y">
    <property type="taxonomic scope" value="Bacteria"/>
</dbReference>
<dbReference type="STRING" id="1232683.ADIMK_4182"/>
<name>A0A081FT70_9GAMM</name>
<gene>
    <name evidence="1" type="ORF">ADIMK_4182</name>
</gene>
<sequence>MPNGTLVEISSPRLAPDMRGIGQIIWCRRLGKGYQLGVAFYTSDDLYAIRMMEQLCHIEHYRHILVTEGQSLTLECAAREWIEKFAEHFPTDGL</sequence>
<dbReference type="PATRIC" id="fig|1232683.4.peg.4114"/>
<dbReference type="AlphaFoldDB" id="A0A081FT70"/>
<evidence type="ECO:0000313" key="1">
    <source>
        <dbReference type="EMBL" id="KEA61725.1"/>
    </source>
</evidence>